<protein>
    <recommendedName>
        <fullName evidence="2">Segregation and condensation protein A</fullName>
    </recommendedName>
</protein>
<evidence type="ECO:0000256" key="2">
    <source>
        <dbReference type="ARBA" id="ARBA00044777"/>
    </source>
</evidence>
<evidence type="ECO:0000313" key="5">
    <source>
        <dbReference type="Proteomes" id="UP000078368"/>
    </source>
</evidence>
<evidence type="ECO:0000313" key="4">
    <source>
        <dbReference type="EMBL" id="OAP86918.1"/>
    </source>
</evidence>
<dbReference type="RefSeq" id="WP_064231550.1">
    <property type="nucleotide sequence ID" value="NZ_LVZK01000001.1"/>
</dbReference>
<keyword evidence="5" id="KW-1185">Reference proteome</keyword>
<evidence type="ECO:0000256" key="1">
    <source>
        <dbReference type="ARBA" id="ARBA00022829"/>
    </source>
</evidence>
<comment type="caution">
    <text evidence="4">The sequence shown here is derived from an EMBL/GenBank/DDBJ whole genome shotgun (WGS) entry which is preliminary data.</text>
</comment>
<name>A0A179B5F7_9ACTO</name>
<organism evidence="4 5">
    <name type="scientific">Peptidiphaga gingivicola</name>
    <dbReference type="NCBI Taxonomy" id="2741497"/>
    <lineage>
        <taxon>Bacteria</taxon>
        <taxon>Bacillati</taxon>
        <taxon>Actinomycetota</taxon>
        <taxon>Actinomycetes</taxon>
        <taxon>Actinomycetales</taxon>
        <taxon>Actinomycetaceae</taxon>
        <taxon>Peptidiphaga</taxon>
    </lineage>
</organism>
<dbReference type="EMBL" id="LVZK01000001">
    <property type="protein sequence ID" value="OAP86918.1"/>
    <property type="molecule type" value="Genomic_DNA"/>
</dbReference>
<dbReference type="Pfam" id="PF02616">
    <property type="entry name" value="SMC_ScpA"/>
    <property type="match status" value="1"/>
</dbReference>
<dbReference type="PANTHER" id="PTHR33969:SF2">
    <property type="entry name" value="SEGREGATION AND CONDENSATION PROTEIN A"/>
    <property type="match status" value="1"/>
</dbReference>
<dbReference type="Gene3D" id="6.10.250.2410">
    <property type="match status" value="1"/>
</dbReference>
<evidence type="ECO:0000256" key="3">
    <source>
        <dbReference type="SAM" id="MobiDB-lite"/>
    </source>
</evidence>
<dbReference type="AlphaFoldDB" id="A0A179B5F7"/>
<dbReference type="STRING" id="1823756.A4H34_07385"/>
<accession>A0A179B5F7</accession>
<keyword evidence="1" id="KW-0159">Chromosome partition</keyword>
<reference evidence="4 5" key="1">
    <citation type="submission" date="2016-04" db="EMBL/GenBank/DDBJ databases">
        <title>Peptidophaga gingivicola gen. nov., sp. nov., isolated from human subgingival plaque.</title>
        <authorList>
            <person name="Beall C.J."/>
            <person name="Mokrzan E.M."/>
            <person name="Griffen A.L."/>
            <person name="Leys E.J."/>
        </authorList>
    </citation>
    <scope>NUCLEOTIDE SEQUENCE [LARGE SCALE GENOMIC DNA]</scope>
    <source>
        <strain evidence="4 5">BA112</strain>
    </source>
</reference>
<sequence>MRLADGVADAAPSDAAKAGEDGEFAVELDVFSGPFSVLLSLIARKRLDVTEVALAEVTDEFIAFVRSRPELDLSQVSEFLVVAATLLEMKAARLLPRDGQEEEDLELLERRDLLFAKLLQYRAFKEVARDIASTLAEQALCVPRSVPLEERYAQAVPAVTVSIGLADFAALAAAAFVREHREPEVPVEHLHAAPVSVASQVEYVAGRLAAGERLAFADLCADAADMPTVVSRFLAVLELLRAGRIDVEQSEALGALVLVAVDPPGPEAGVRQPGEADDSGHSQESRNFGDSGDLRNARDPGDSGGAHG</sequence>
<dbReference type="InterPro" id="IPR003768">
    <property type="entry name" value="ScpA"/>
</dbReference>
<proteinExistence type="predicted"/>
<dbReference type="PANTHER" id="PTHR33969">
    <property type="entry name" value="SEGREGATION AND CONDENSATION PROTEIN A"/>
    <property type="match status" value="1"/>
</dbReference>
<dbReference type="GO" id="GO:0007059">
    <property type="term" value="P:chromosome segregation"/>
    <property type="evidence" value="ECO:0007669"/>
    <property type="project" value="UniProtKB-KW"/>
</dbReference>
<dbReference type="Proteomes" id="UP000078368">
    <property type="component" value="Unassembled WGS sequence"/>
</dbReference>
<feature type="compositionally biased region" description="Basic and acidic residues" evidence="3">
    <location>
        <begin position="292"/>
        <end position="301"/>
    </location>
</feature>
<gene>
    <name evidence="4" type="ORF">A4H34_07385</name>
</gene>
<feature type="region of interest" description="Disordered" evidence="3">
    <location>
        <begin position="264"/>
        <end position="308"/>
    </location>
</feature>
<dbReference type="OrthoDB" id="9811016at2"/>